<dbReference type="EMBL" id="FOIC01000006">
    <property type="protein sequence ID" value="SET41429.1"/>
    <property type="molecule type" value="Genomic_DNA"/>
</dbReference>
<protein>
    <submittedName>
        <fullName evidence="4">Uncharacterized protein</fullName>
    </submittedName>
</protein>
<keyword evidence="2" id="KW-0812">Transmembrane</keyword>
<proteinExistence type="predicted"/>
<accession>A0A1I0E990</accession>
<evidence type="ECO:0000313" key="4">
    <source>
        <dbReference type="EMBL" id="SET41429.1"/>
    </source>
</evidence>
<evidence type="ECO:0000313" key="5">
    <source>
        <dbReference type="Proteomes" id="UP000199320"/>
    </source>
</evidence>
<keyword evidence="2" id="KW-1133">Transmembrane helix</keyword>
<feature type="compositionally biased region" description="Basic and acidic residues" evidence="1">
    <location>
        <begin position="28"/>
        <end position="40"/>
    </location>
</feature>
<feature type="region of interest" description="Disordered" evidence="1">
    <location>
        <begin position="28"/>
        <end position="72"/>
    </location>
</feature>
<keyword evidence="5" id="KW-1185">Reference proteome</keyword>
<evidence type="ECO:0000313" key="6">
    <source>
        <dbReference type="Proteomes" id="UP000324021"/>
    </source>
</evidence>
<gene>
    <name evidence="4" type="ORF">SAMN04488694_106144</name>
    <name evidence="3" type="ORF">SAMN05192552_100651</name>
</gene>
<keyword evidence="2" id="KW-0472">Membrane</keyword>
<feature type="transmembrane region" description="Helical" evidence="2">
    <location>
        <begin position="6"/>
        <end position="28"/>
    </location>
</feature>
<evidence type="ECO:0000256" key="2">
    <source>
        <dbReference type="SAM" id="Phobius"/>
    </source>
</evidence>
<name>A0A1I0E990_9EURY</name>
<reference evidence="5 6" key="2">
    <citation type="submission" date="2016-10" db="EMBL/GenBank/DDBJ databases">
        <authorList>
            <person name="Varghese N."/>
            <person name="Submissions S."/>
        </authorList>
    </citation>
    <scope>NUCLEOTIDE SEQUENCE [LARGE SCALE GENOMIC DNA]</scope>
    <source>
        <strain evidence="3 6">CDM_1</strain>
        <strain evidence="5">CDM_6</strain>
    </source>
</reference>
<dbReference type="AlphaFoldDB" id="A0A1I0E990"/>
<sequence length="72" mass="7494">MGFITILQVVSTLGVLVTASIAVLEWLGHDDGDDDKGKDSENDDTDNQEASEAGAAVIAGGDGSNWPYNNGR</sequence>
<dbReference type="RefSeq" id="WP_139246194.1">
    <property type="nucleotide sequence ID" value="NZ_FMZP01000006.1"/>
</dbReference>
<dbReference type="EMBL" id="FMZP01000006">
    <property type="protein sequence ID" value="SDC67206.1"/>
    <property type="molecule type" value="Genomic_DNA"/>
</dbReference>
<evidence type="ECO:0000313" key="3">
    <source>
        <dbReference type="EMBL" id="SDC67206.1"/>
    </source>
</evidence>
<dbReference type="Proteomes" id="UP000324021">
    <property type="component" value="Unassembled WGS sequence"/>
</dbReference>
<reference evidence="4" key="1">
    <citation type="submission" date="2016-10" db="EMBL/GenBank/DDBJ databases">
        <authorList>
            <person name="de Groot N.N."/>
        </authorList>
    </citation>
    <scope>NUCLEOTIDE SEQUENCE [LARGE SCALE GENOMIC DNA]</scope>
    <source>
        <strain evidence="4">CDM_6</strain>
    </source>
</reference>
<evidence type="ECO:0000256" key="1">
    <source>
        <dbReference type="SAM" id="MobiDB-lite"/>
    </source>
</evidence>
<organism evidence="4 5">
    <name type="scientific">Natrinema hispanicum</name>
    <dbReference type="NCBI Taxonomy" id="392421"/>
    <lineage>
        <taxon>Archaea</taxon>
        <taxon>Methanobacteriati</taxon>
        <taxon>Methanobacteriota</taxon>
        <taxon>Stenosarchaea group</taxon>
        <taxon>Halobacteria</taxon>
        <taxon>Halobacteriales</taxon>
        <taxon>Natrialbaceae</taxon>
        <taxon>Natrinema</taxon>
    </lineage>
</organism>
<dbReference type="Proteomes" id="UP000199320">
    <property type="component" value="Unassembled WGS sequence"/>
</dbReference>